<dbReference type="EMBL" id="JAKWFO010000005">
    <property type="protein sequence ID" value="KAI9635138.1"/>
    <property type="molecule type" value="Genomic_DNA"/>
</dbReference>
<evidence type="ECO:0000256" key="1">
    <source>
        <dbReference type="ARBA" id="ARBA00004141"/>
    </source>
</evidence>
<evidence type="ECO:0000256" key="6">
    <source>
        <dbReference type="RuleBase" id="RU367022"/>
    </source>
</evidence>
<keyword evidence="8" id="KW-1185">Reference proteome</keyword>
<gene>
    <name evidence="7" type="ORF">MKK02DRAFT_26189</name>
</gene>
<dbReference type="PANTHER" id="PTHR12483:SF73">
    <property type="entry name" value="COPPER TRANSPORT PROTEIN CTR3"/>
    <property type="match status" value="1"/>
</dbReference>
<dbReference type="Pfam" id="PF04145">
    <property type="entry name" value="Ctr"/>
    <property type="match status" value="1"/>
</dbReference>
<keyword evidence="6" id="KW-0406">Ion transport</keyword>
<keyword evidence="6" id="KW-0186">Copper</keyword>
<dbReference type="AlphaFoldDB" id="A0AA38H6Q8"/>
<name>A0AA38H6Q8_9TREE</name>
<dbReference type="GO" id="GO:0005375">
    <property type="term" value="F:copper ion transmembrane transporter activity"/>
    <property type="evidence" value="ECO:0007669"/>
    <property type="project" value="UniProtKB-UniRule"/>
</dbReference>
<keyword evidence="6" id="KW-0813">Transport</keyword>
<dbReference type="InterPro" id="IPR007274">
    <property type="entry name" value="Cop_transporter"/>
</dbReference>
<evidence type="ECO:0000256" key="3">
    <source>
        <dbReference type="ARBA" id="ARBA00022692"/>
    </source>
</evidence>
<comment type="similarity">
    <text evidence="2 6">Belongs to the copper transporter (Ctr) (TC 1.A.56) family. SLC31A subfamily.</text>
</comment>
<feature type="transmembrane region" description="Helical" evidence="6">
    <location>
        <begin position="23"/>
        <end position="42"/>
    </location>
</feature>
<comment type="caution">
    <text evidence="7">The sequence shown here is derived from an EMBL/GenBank/DDBJ whole genome shotgun (WGS) entry which is preliminary data.</text>
</comment>
<evidence type="ECO:0000313" key="8">
    <source>
        <dbReference type="Proteomes" id="UP001164286"/>
    </source>
</evidence>
<keyword evidence="5 6" id="KW-0472">Membrane</keyword>
<sequence length="143" mass="15782">MLWNWDPMDTCYLTSSWHITNNGMFAASCIGAALLSVMLEALRRVNRAYDSYVLRQLAALNTANDFKPIPRRATAPQQAVRAVLHAVLFGLAYILMLIVMAANGYMIISIVLGAGVGKFFCDWLALDGDSDVKRDECVTVCCN</sequence>
<protein>
    <recommendedName>
        <fullName evidence="6">Copper transport protein</fullName>
    </recommendedName>
</protein>
<dbReference type="Proteomes" id="UP001164286">
    <property type="component" value="Unassembled WGS sequence"/>
</dbReference>
<dbReference type="PANTHER" id="PTHR12483">
    <property type="entry name" value="SOLUTE CARRIER FAMILY 31 COPPER TRANSPORTERS"/>
    <property type="match status" value="1"/>
</dbReference>
<evidence type="ECO:0000256" key="4">
    <source>
        <dbReference type="ARBA" id="ARBA00022989"/>
    </source>
</evidence>
<reference evidence="7" key="1">
    <citation type="journal article" date="2022" name="G3 (Bethesda)">
        <title>High quality genome of the basidiomycete yeast Dioszegia hungarica PDD-24b-2 isolated from cloud water.</title>
        <authorList>
            <person name="Jarrige D."/>
            <person name="Haridas S."/>
            <person name="Bleykasten-Grosshans C."/>
            <person name="Joly M."/>
            <person name="Nadalig T."/>
            <person name="Sancelme M."/>
            <person name="Vuilleumier S."/>
            <person name="Grigoriev I.V."/>
            <person name="Amato P."/>
            <person name="Bringel F."/>
        </authorList>
    </citation>
    <scope>NUCLEOTIDE SEQUENCE</scope>
    <source>
        <strain evidence="7">PDD-24b-2</strain>
    </source>
</reference>
<proteinExistence type="inferred from homology"/>
<keyword evidence="3 6" id="KW-0812">Transmembrane</keyword>
<keyword evidence="4 6" id="KW-1133">Transmembrane helix</keyword>
<evidence type="ECO:0000256" key="5">
    <source>
        <dbReference type="ARBA" id="ARBA00023136"/>
    </source>
</evidence>
<dbReference type="GeneID" id="77726354"/>
<comment type="subcellular location">
    <subcellularLocation>
        <location evidence="1 6">Membrane</location>
        <topology evidence="1 6">Multi-pass membrane protein</topology>
    </subcellularLocation>
</comment>
<keyword evidence="6" id="KW-0187">Copper transport</keyword>
<dbReference type="RefSeq" id="XP_052944915.1">
    <property type="nucleotide sequence ID" value="XM_053087153.1"/>
</dbReference>
<evidence type="ECO:0000256" key="2">
    <source>
        <dbReference type="ARBA" id="ARBA00006921"/>
    </source>
</evidence>
<dbReference type="GO" id="GO:0016020">
    <property type="term" value="C:membrane"/>
    <property type="evidence" value="ECO:0007669"/>
    <property type="project" value="UniProtKB-SubCell"/>
</dbReference>
<accession>A0AA38H6Q8</accession>
<feature type="transmembrane region" description="Helical" evidence="6">
    <location>
        <begin position="79"/>
        <end position="99"/>
    </location>
</feature>
<evidence type="ECO:0000313" key="7">
    <source>
        <dbReference type="EMBL" id="KAI9635138.1"/>
    </source>
</evidence>
<organism evidence="7 8">
    <name type="scientific">Dioszegia hungarica</name>
    <dbReference type="NCBI Taxonomy" id="4972"/>
    <lineage>
        <taxon>Eukaryota</taxon>
        <taxon>Fungi</taxon>
        <taxon>Dikarya</taxon>
        <taxon>Basidiomycota</taxon>
        <taxon>Agaricomycotina</taxon>
        <taxon>Tremellomycetes</taxon>
        <taxon>Tremellales</taxon>
        <taxon>Bulleribasidiaceae</taxon>
        <taxon>Dioszegia</taxon>
    </lineage>
</organism>